<evidence type="ECO:0000313" key="2">
    <source>
        <dbReference type="Proteomes" id="UP000226037"/>
    </source>
</evidence>
<reference evidence="2" key="1">
    <citation type="submission" date="2017-08" db="EMBL/GenBank/DDBJ databases">
        <authorList>
            <person name="de Groot N.N."/>
        </authorList>
    </citation>
    <scope>NUCLEOTIDE SEQUENCE [LARGE SCALE GENOMIC DNA]</scope>
</reference>
<name>A0A249XTQ4_9CAUD</name>
<keyword evidence="2" id="KW-1185">Reference proteome</keyword>
<protein>
    <submittedName>
        <fullName evidence="1">Uncharacterized protein</fullName>
    </submittedName>
</protein>
<evidence type="ECO:0000313" key="1">
    <source>
        <dbReference type="EMBL" id="ASZ74584.1"/>
    </source>
</evidence>
<organism evidence="1 2">
    <name type="scientific">Mycobacterium phage Phabba</name>
    <dbReference type="NCBI Taxonomy" id="2027899"/>
    <lineage>
        <taxon>Viruses</taxon>
        <taxon>Duplodnaviria</taxon>
        <taxon>Heunggongvirae</taxon>
        <taxon>Uroviricota</taxon>
        <taxon>Caudoviricetes</taxon>
        <taxon>Ceeclamvirinae</taxon>
        <taxon>Myrnavirus</taxon>
        <taxon>Myrnavirus phabba</taxon>
        <taxon>Myranavirus phabba</taxon>
    </lineage>
</organism>
<dbReference type="EMBL" id="MF668280">
    <property type="protein sequence ID" value="ASZ74584.1"/>
    <property type="molecule type" value="Genomic_DNA"/>
</dbReference>
<sequence>MTPAEIDTILADIWGRQNNLIAEIKGYEKKARSAKKCIAQGYTGYQSVLDNAVAKVAELQAQMPAIEAEAAPFEAEFTRRGGWTRAFLCTANDGHVHKDRACSTTRLTTKFMWLIDFAGKDEEEVVAAAGCIACTVCFPSAPVSVLAQATTIFASPEAKAKAEKKAAAEASKCKGSLTFNYDRSTARLGYCAGNAATCDDCGQRITVTSSYALRTHQAK</sequence>
<accession>A0A249XTQ4</accession>
<gene>
    <name evidence="1" type="ORF">SEA_PHABBA_9</name>
</gene>
<proteinExistence type="predicted"/>
<dbReference type="Proteomes" id="UP000226037">
    <property type="component" value="Segment"/>
</dbReference>